<dbReference type="RefSeq" id="XP_070328129.1">
    <property type="nucleotide sequence ID" value="XM_070472028.1"/>
</dbReference>
<organism evidence="3 6">
    <name type="scientific">Odocoileus virginianus</name>
    <name type="common">White-tailed deer</name>
    <dbReference type="NCBI Taxonomy" id="9874"/>
    <lineage>
        <taxon>Eukaryota</taxon>
        <taxon>Metazoa</taxon>
        <taxon>Chordata</taxon>
        <taxon>Craniata</taxon>
        <taxon>Vertebrata</taxon>
        <taxon>Euteleostomi</taxon>
        <taxon>Mammalia</taxon>
        <taxon>Eutheria</taxon>
        <taxon>Laurasiatheria</taxon>
        <taxon>Artiodactyla</taxon>
        <taxon>Ruminantia</taxon>
        <taxon>Pecora</taxon>
        <taxon>Cervidae</taxon>
        <taxon>Odocoileinae</taxon>
        <taxon>Odocoileus</taxon>
    </lineage>
</organism>
<keyword evidence="1" id="KW-0175">Coiled coil</keyword>
<evidence type="ECO:0000313" key="6">
    <source>
        <dbReference type="RefSeq" id="XP_070328128.1"/>
    </source>
</evidence>
<reference evidence="3" key="1">
    <citation type="journal article" date="2022" name="J. Hered.">
        <title>A De Novo Chromosome-Level Genome Assembly of the White-Tailed Deer, Odocoileus Virginianus.</title>
        <authorList>
            <person name="London E.W."/>
            <person name="Roca A.L."/>
            <person name="Novakofski J.E."/>
            <person name="Mateus-Pinilla N.E."/>
        </authorList>
    </citation>
    <scope>NUCLEOTIDE SEQUENCE [LARGE SCALE GENOMIC DNA]</scope>
</reference>
<dbReference type="PANTHER" id="PTHR22035">
    <property type="entry name" value="COILED-COIL DOMAIN-CONTAINING PROTEIN 7"/>
    <property type="match status" value="1"/>
</dbReference>
<feature type="compositionally biased region" description="Basic and acidic residues" evidence="2">
    <location>
        <begin position="675"/>
        <end position="710"/>
    </location>
</feature>
<gene>
    <name evidence="4 5 6 7" type="primary">CCDC7</name>
</gene>
<name>A0ABM4IJY2_ODOVR</name>
<feature type="compositionally biased region" description="Basic and acidic residues" evidence="2">
    <location>
        <begin position="723"/>
        <end position="733"/>
    </location>
</feature>
<dbReference type="PANTHER" id="PTHR22035:SF4">
    <property type="entry name" value="COILED-COIL DOMAIN-CONTAINING PROTEIN 7"/>
    <property type="match status" value="1"/>
</dbReference>
<feature type="region of interest" description="Disordered" evidence="2">
    <location>
        <begin position="836"/>
        <end position="896"/>
    </location>
</feature>
<feature type="region of interest" description="Disordered" evidence="2">
    <location>
        <begin position="947"/>
        <end position="979"/>
    </location>
</feature>
<dbReference type="Proteomes" id="UP001652640">
    <property type="component" value="Chromosome 9"/>
</dbReference>
<reference evidence="4 5" key="2">
    <citation type="submission" date="2025-05" db="UniProtKB">
        <authorList>
            <consortium name="RefSeq"/>
        </authorList>
    </citation>
    <scope>IDENTIFICATION</scope>
    <source>
        <tissue evidence="4 5">Tongue muscle</tissue>
    </source>
</reference>
<feature type="region of interest" description="Disordered" evidence="2">
    <location>
        <begin position="327"/>
        <end position="361"/>
    </location>
</feature>
<feature type="compositionally biased region" description="Basic and acidic residues" evidence="2">
    <location>
        <begin position="951"/>
        <end position="979"/>
    </location>
</feature>
<evidence type="ECO:0000313" key="5">
    <source>
        <dbReference type="RefSeq" id="XP_070328127.1"/>
    </source>
</evidence>
<evidence type="ECO:0000256" key="1">
    <source>
        <dbReference type="SAM" id="Coils"/>
    </source>
</evidence>
<feature type="compositionally biased region" description="Basic and acidic residues" evidence="2">
    <location>
        <begin position="766"/>
        <end position="784"/>
    </location>
</feature>
<evidence type="ECO:0000313" key="7">
    <source>
        <dbReference type="RefSeq" id="XP_070328129.1"/>
    </source>
</evidence>
<feature type="compositionally biased region" description="Basic and acidic residues" evidence="2">
    <location>
        <begin position="1179"/>
        <end position="1199"/>
    </location>
</feature>
<dbReference type="RefSeq" id="XP_070328128.1">
    <property type="nucleotide sequence ID" value="XM_070472027.1"/>
</dbReference>
<dbReference type="RefSeq" id="XP_070328126.1">
    <property type="nucleotide sequence ID" value="XM_070472025.1"/>
</dbReference>
<dbReference type="InterPro" id="IPR029272">
    <property type="entry name" value="CCDC7"/>
</dbReference>
<feature type="region of interest" description="Disordered" evidence="2">
    <location>
        <begin position="675"/>
        <end position="741"/>
    </location>
</feature>
<feature type="region of interest" description="Disordered" evidence="2">
    <location>
        <begin position="754"/>
        <end position="809"/>
    </location>
</feature>
<feature type="region of interest" description="Disordered" evidence="2">
    <location>
        <begin position="1120"/>
        <end position="1140"/>
    </location>
</feature>
<dbReference type="RefSeq" id="XP_070328127.1">
    <property type="nucleotide sequence ID" value="XM_070472026.1"/>
</dbReference>
<dbReference type="GeneID" id="110124212"/>
<evidence type="ECO:0000313" key="3">
    <source>
        <dbReference type="Proteomes" id="UP001652640"/>
    </source>
</evidence>
<accession>A0ABM4IJY2</accession>
<evidence type="ECO:0000256" key="2">
    <source>
        <dbReference type="SAM" id="MobiDB-lite"/>
    </source>
</evidence>
<dbReference type="Pfam" id="PF15368">
    <property type="entry name" value="BioT2"/>
    <property type="match status" value="1"/>
</dbReference>
<feature type="region of interest" description="Disordered" evidence="2">
    <location>
        <begin position="1167"/>
        <end position="1210"/>
    </location>
</feature>
<evidence type="ECO:0000313" key="4">
    <source>
        <dbReference type="RefSeq" id="XP_070328126.1"/>
    </source>
</evidence>
<feature type="compositionally biased region" description="Basic and acidic residues" evidence="2">
    <location>
        <begin position="884"/>
        <end position="896"/>
    </location>
</feature>
<feature type="coiled-coil region" evidence="1">
    <location>
        <begin position="380"/>
        <end position="414"/>
    </location>
</feature>
<keyword evidence="3" id="KW-1185">Reference proteome</keyword>
<sequence>MKPVKHLLTSSSKLVNVPELTFKKGLFNSPLSPKPKEKHSAKLAREKLEPMVLRSPPTGESIVRYALPIPSSKTKELIAEDELIRKITKHLKMVVSSLEEAYAYGTQNGEKAVVKPELEGLAFSVGDDLTSFLICCSQFATQLEEAAKEEHNILESLFKWFQRQVNQMEEISKDQTFSEAEFPSPDKTVSLSIAQIVKQVHKLEELKNRLKEGSKYTFRERLSKPKDREMPPEDVQTYETVKQKIEEFIKTYSTEEITDVSVTEPQTSPVTNQLNTMLKIFENQANKLERAMNEQLMLEAKYTQIQSNLQVLSEEKLMLENELQKLKSTEKTKATSERTKKIMKTEKKKDKGKSEDLEAKKSVGKELKVKENVPQVQKVAHALEIENKVLREQLKQALQEAERAKQQLAYFLNQEKELLKSEAKTKTTTEMGTGKLKVKGEDSKYIPLENETRKAVVGDPGGQKTNDKITHPQILKSQDGSPFLKTPSEGLTDEDLSHILSSKNYDKTFTTMLWHEEIKDAQSVEKLLQGNEMSAASFISPSVVKRRMLGTDISKVADIIEENLQTKIEKQTYQEAREFQASGKELDENPLFKNETPSETKNLLLYQGTTRANRRNAFLITEPKAMIIGDQLHEDIASILNRQSQISREASGSGSFNSYDKASYEKVMLNHQDSVSKTEMQVKKQRTLKKERLSTHDKARDKKRMHENQDSKIQQHVKKGKSQGREGHTTHDDVSDESPMFTQQDLKLETEIHVEKPKSSGSESVMTHEKISDTNLMQDHRESTSKSQMMVKQQEEKKHTQDEVPDGNHMLDHQEAMSESEIQVKKESFHTWERFTTHGDAPDKTPGLQHQESVSKLPVQEQKTSKGRKHSTQDEVLDGNPMFEHQDSRSKSEIQVKKPSFHKAETLTGRNLGNLFCVASDNDVPDHTPVLQHQDSVSKLPVQVQKQITPRGEKHSTQDEIPDRNRILDHEDSVTKSEIQVRKPSLHKGERLTAPDDVPDNAPVLQHQDSVSKLPVQVQKQITSRGGGQSTPDKVPSGNLVLEYEDSELKKQAQVKKQRTSIGERLKTHIGVPDKNLTVFDQYPVSKLQTQVENQINYRRERSQSFYGASGQHPLLVDEDLVSKPQKQVKKHIGSPEERRYTYPFQTQKNDMITVENLHPEKKDLFSIKQSQTQKPRAIKKENLDAQKARDVSSKDEVGSKSQSQTEKLRAGRMETLNNQDVDELSDEKFSLEDLVRTKEYKDKTQLSGIYQPQILRIKRETTTEHPDIAKNLPEMNPSIDDLIFQLDLNKVIEIDLEHLKDTVGRHIQIVENKTLTKFPPETHTERYAEATGSILKGKIKTKSKSHLASDTELLPDIIGRRFLKSEFKTQPKNYLGTNIQGLRSKTGRGVIKGQFKMQSMNLPDTVTEHFPDAVGRSILKSDIKTQFKSHPATDKEYMTDTVESEKENSKIKTYHKSHPGVNVFKNKDMSTQHQAEFFTGHIAGSKFPMNVINFSQLGNQDLLKGRNTFLQQENVYARHIAPSKYKTKVITLSPFDDEDASFEEISSYMTELPKVLHGTSKTGPGVYKAVNFPSLNKEHSGHQKKSTLQKKKIEHEETLPTVVATTRKPIYKGKSNVPYTTA</sequence>
<feature type="compositionally biased region" description="Basic and acidic residues" evidence="2">
    <location>
        <begin position="793"/>
        <end position="802"/>
    </location>
</feature>
<proteinExistence type="predicted"/>
<protein>
    <submittedName>
        <fullName evidence="4 5">Coiled-coil domain-containing protein 7 isoform X1</fullName>
    </submittedName>
</protein>